<evidence type="ECO:0000256" key="1">
    <source>
        <dbReference type="SAM" id="SignalP"/>
    </source>
</evidence>
<reference evidence="4" key="1">
    <citation type="submission" date="2022-11" db="UniProtKB">
        <authorList>
            <consortium name="WormBaseParasite"/>
        </authorList>
    </citation>
    <scope>IDENTIFICATION</scope>
</reference>
<sequence>MNTKLVIFVAFVCVVLGLSSALECNSGSAPYEKEGAPLKKNKYSDSVYKCCYKYAEAKNPKTAMFGAVPPNLAKKACSQVGKCFFDKYVTHKNVCICENAEDKNCQSGPITVSELGPETGSLVLATNILYNIILGYQQALSLSASPGSASFDSDDTIPAISVSFPLPGAQFTEGALSVRFSNTVLTVPVDDGHVRQYRLSVEWKGVRYYRYSRCDVLHRKAPMGILARALVRDGVLTLTQPRHHLECQPLRDVQAIAKNIN</sequence>
<proteinExistence type="predicted"/>
<dbReference type="AlphaFoldDB" id="A0A914WZI5"/>
<dbReference type="WBParaSite" id="PSAMB.scaffold5872size10695.g27449.t1">
    <property type="protein sequence ID" value="PSAMB.scaffold5872size10695.g27449.t1"/>
    <property type="gene ID" value="PSAMB.scaffold5872size10695.g27449"/>
</dbReference>
<protein>
    <recommendedName>
        <fullName evidence="2">RYYR-CCHC domain-containing protein</fullName>
    </recommendedName>
</protein>
<evidence type="ECO:0000259" key="2">
    <source>
        <dbReference type="Pfam" id="PF23674"/>
    </source>
</evidence>
<feature type="signal peptide" evidence="1">
    <location>
        <begin position="1"/>
        <end position="21"/>
    </location>
</feature>
<accession>A0A914WZI5</accession>
<dbReference type="InterPro" id="IPR057001">
    <property type="entry name" value="RYYR-CCHC"/>
</dbReference>
<feature type="domain" description="RYYR-CCHC" evidence="2">
    <location>
        <begin position="173"/>
        <end position="247"/>
    </location>
</feature>
<organism evidence="3 4">
    <name type="scientific">Plectus sambesii</name>
    <dbReference type="NCBI Taxonomy" id="2011161"/>
    <lineage>
        <taxon>Eukaryota</taxon>
        <taxon>Metazoa</taxon>
        <taxon>Ecdysozoa</taxon>
        <taxon>Nematoda</taxon>
        <taxon>Chromadorea</taxon>
        <taxon>Plectida</taxon>
        <taxon>Plectina</taxon>
        <taxon>Plectoidea</taxon>
        <taxon>Plectidae</taxon>
        <taxon>Plectus</taxon>
    </lineage>
</organism>
<evidence type="ECO:0000313" key="4">
    <source>
        <dbReference type="WBParaSite" id="PSAMB.scaffold5872size10695.g27449.t1"/>
    </source>
</evidence>
<feature type="chain" id="PRO_5037494749" description="RYYR-CCHC domain-containing protein" evidence="1">
    <location>
        <begin position="22"/>
        <end position="261"/>
    </location>
</feature>
<keyword evidence="1" id="KW-0732">Signal</keyword>
<keyword evidence="3" id="KW-1185">Reference proteome</keyword>
<dbReference type="Pfam" id="PF23674">
    <property type="entry name" value="RYYR-CCHC"/>
    <property type="match status" value="1"/>
</dbReference>
<dbReference type="Proteomes" id="UP000887566">
    <property type="component" value="Unplaced"/>
</dbReference>
<name>A0A914WZI5_9BILA</name>
<evidence type="ECO:0000313" key="3">
    <source>
        <dbReference type="Proteomes" id="UP000887566"/>
    </source>
</evidence>